<sequence>MEFLNPLQRFYACGPVVHKKANATKTVCLVGPQGELTLFDTTGLSEEIPGSKCHRGYQNNGGVCVAIDSANEKFYNPKYFLEDINQIRKDYAQKYSVPNMHQLVWSNEIFQFLDTLEYTNISQQSGKIWRHDLFLGSAYFNALSDFEGMNDPYFKKSTKTMIPGKAKLFDMDTVSRAKNVVGSQCAAKYTDEDGLCVPEDSSNSKLSFFGNPTDFVKDVNLMRKTYAHKFNVPNMHQLVWKDSLVSIAKSFDESRSSPKARVTWRYKNSLFRDQRSD</sequence>
<dbReference type="CTD" id="78774457"/>
<name>A0A6A5HMP0_CAERE</name>
<accession>A0A6A5HMP0</accession>
<proteinExistence type="predicted"/>
<evidence type="ECO:0000313" key="1">
    <source>
        <dbReference type="EMBL" id="KAF1767623.1"/>
    </source>
</evidence>
<protein>
    <submittedName>
        <fullName evidence="1">Uncharacterized protein</fullName>
    </submittedName>
</protein>
<organism evidence="1 2">
    <name type="scientific">Caenorhabditis remanei</name>
    <name type="common">Caenorhabditis vulgaris</name>
    <dbReference type="NCBI Taxonomy" id="31234"/>
    <lineage>
        <taxon>Eukaryota</taxon>
        <taxon>Metazoa</taxon>
        <taxon>Ecdysozoa</taxon>
        <taxon>Nematoda</taxon>
        <taxon>Chromadorea</taxon>
        <taxon>Rhabditida</taxon>
        <taxon>Rhabditina</taxon>
        <taxon>Rhabditomorpha</taxon>
        <taxon>Rhabditoidea</taxon>
        <taxon>Rhabditidae</taxon>
        <taxon>Peloderinae</taxon>
        <taxon>Caenorhabditis</taxon>
    </lineage>
</organism>
<dbReference type="Proteomes" id="UP000483820">
    <property type="component" value="Chromosome II"/>
</dbReference>
<dbReference type="KEGG" id="crq:GCK72_007582"/>
<dbReference type="GeneID" id="78774457"/>
<reference evidence="1 2" key="1">
    <citation type="submission" date="2019-12" db="EMBL/GenBank/DDBJ databases">
        <title>Chromosome-level assembly of the Caenorhabditis remanei genome.</title>
        <authorList>
            <person name="Teterina A.A."/>
            <person name="Willis J.H."/>
            <person name="Phillips P.C."/>
        </authorList>
    </citation>
    <scope>NUCLEOTIDE SEQUENCE [LARGE SCALE GENOMIC DNA]</scope>
    <source>
        <strain evidence="1 2">PX506</strain>
        <tissue evidence="1">Whole organism</tissue>
    </source>
</reference>
<dbReference type="RefSeq" id="XP_053590505.1">
    <property type="nucleotide sequence ID" value="XM_053726311.1"/>
</dbReference>
<gene>
    <name evidence="1" type="ORF">GCK72_007582</name>
</gene>
<evidence type="ECO:0000313" key="2">
    <source>
        <dbReference type="Proteomes" id="UP000483820"/>
    </source>
</evidence>
<comment type="caution">
    <text evidence="1">The sequence shown here is derived from an EMBL/GenBank/DDBJ whole genome shotgun (WGS) entry which is preliminary data.</text>
</comment>
<dbReference type="AlphaFoldDB" id="A0A6A5HMP0"/>
<dbReference type="EMBL" id="WUAV01000002">
    <property type="protein sequence ID" value="KAF1767623.1"/>
    <property type="molecule type" value="Genomic_DNA"/>
</dbReference>